<evidence type="ECO:0000259" key="1">
    <source>
        <dbReference type="PROSITE" id="PS50053"/>
    </source>
</evidence>
<dbReference type="Gene3D" id="3.10.20.90">
    <property type="entry name" value="Phosphatidylinositol 3-kinase Catalytic Subunit, Chain A, domain 1"/>
    <property type="match status" value="1"/>
</dbReference>
<organism evidence="2 3">
    <name type="scientific">Prorocentrum cordatum</name>
    <dbReference type="NCBI Taxonomy" id="2364126"/>
    <lineage>
        <taxon>Eukaryota</taxon>
        <taxon>Sar</taxon>
        <taxon>Alveolata</taxon>
        <taxon>Dinophyceae</taxon>
        <taxon>Prorocentrales</taxon>
        <taxon>Prorocentraceae</taxon>
        <taxon>Prorocentrum</taxon>
    </lineage>
</organism>
<dbReference type="EMBL" id="CAUYUJ010002153">
    <property type="protein sequence ID" value="CAK0799450.1"/>
    <property type="molecule type" value="Genomic_DNA"/>
</dbReference>
<feature type="domain" description="Ubiquitin-like" evidence="1">
    <location>
        <begin position="7"/>
        <end position="88"/>
    </location>
</feature>
<dbReference type="CDD" id="cd17039">
    <property type="entry name" value="Ubl_ubiquitin_like"/>
    <property type="match status" value="1"/>
</dbReference>
<evidence type="ECO:0000313" key="2">
    <source>
        <dbReference type="EMBL" id="CAK0799450.1"/>
    </source>
</evidence>
<dbReference type="PROSITE" id="PS50053">
    <property type="entry name" value="UBIQUITIN_2"/>
    <property type="match status" value="1"/>
</dbReference>
<proteinExistence type="predicted"/>
<dbReference type="SUPFAM" id="SSF54236">
    <property type="entry name" value="Ubiquitin-like"/>
    <property type="match status" value="1"/>
</dbReference>
<sequence length="103" mass="11321">MAAFNNTQVSVKILEPAAEGEEGKFYWGMASQPGPRDLFQLSVNKRTTVSQLKAMIEKEKGIDKAALRVIYFGKELAGSRDMESVGFNHTDDPLLHVIPLPGS</sequence>
<gene>
    <name evidence="2" type="ORF">PCOR1329_LOCUS7903</name>
</gene>
<reference evidence="2" key="1">
    <citation type="submission" date="2023-10" db="EMBL/GenBank/DDBJ databases">
        <authorList>
            <person name="Chen Y."/>
            <person name="Shah S."/>
            <person name="Dougan E. K."/>
            <person name="Thang M."/>
            <person name="Chan C."/>
        </authorList>
    </citation>
    <scope>NUCLEOTIDE SEQUENCE [LARGE SCALE GENOMIC DNA]</scope>
</reference>
<dbReference type="Proteomes" id="UP001189429">
    <property type="component" value="Unassembled WGS sequence"/>
</dbReference>
<keyword evidence="3" id="KW-1185">Reference proteome</keyword>
<dbReference type="InterPro" id="IPR029071">
    <property type="entry name" value="Ubiquitin-like_domsf"/>
</dbReference>
<protein>
    <recommendedName>
        <fullName evidence="1">Ubiquitin-like domain-containing protein</fullName>
    </recommendedName>
</protein>
<dbReference type="Pfam" id="PF00240">
    <property type="entry name" value="ubiquitin"/>
    <property type="match status" value="1"/>
</dbReference>
<accession>A0ABN9Q1E9</accession>
<name>A0ABN9Q1E9_9DINO</name>
<comment type="caution">
    <text evidence="2">The sequence shown here is derived from an EMBL/GenBank/DDBJ whole genome shotgun (WGS) entry which is preliminary data.</text>
</comment>
<dbReference type="InterPro" id="IPR000626">
    <property type="entry name" value="Ubiquitin-like_dom"/>
</dbReference>
<evidence type="ECO:0000313" key="3">
    <source>
        <dbReference type="Proteomes" id="UP001189429"/>
    </source>
</evidence>